<evidence type="ECO:0000313" key="3">
    <source>
        <dbReference type="Proteomes" id="UP000308267"/>
    </source>
</evidence>
<organism evidence="2 3">
    <name type="scientific">Opisthorchis felineus</name>
    <dbReference type="NCBI Taxonomy" id="147828"/>
    <lineage>
        <taxon>Eukaryota</taxon>
        <taxon>Metazoa</taxon>
        <taxon>Spiralia</taxon>
        <taxon>Lophotrochozoa</taxon>
        <taxon>Platyhelminthes</taxon>
        <taxon>Trematoda</taxon>
        <taxon>Digenea</taxon>
        <taxon>Opisthorchiida</taxon>
        <taxon>Opisthorchiata</taxon>
        <taxon>Opisthorchiidae</taxon>
        <taxon>Opisthorchis</taxon>
    </lineage>
</organism>
<name>A0A4S2LYI0_OPIFE</name>
<comment type="caution">
    <text evidence="2">The sequence shown here is derived from an EMBL/GenBank/DDBJ whole genome shotgun (WGS) entry which is preliminary data.</text>
</comment>
<gene>
    <name evidence="2" type="ORF">CRM22_004134</name>
</gene>
<evidence type="ECO:0008006" key="4">
    <source>
        <dbReference type="Google" id="ProtNLM"/>
    </source>
</evidence>
<protein>
    <recommendedName>
        <fullName evidence="4">Protein quiver</fullName>
    </recommendedName>
</protein>
<accession>A0A4S2LYI0</accession>
<proteinExistence type="predicted"/>
<evidence type="ECO:0000313" key="2">
    <source>
        <dbReference type="EMBL" id="TGZ68696.1"/>
    </source>
</evidence>
<evidence type="ECO:0000256" key="1">
    <source>
        <dbReference type="SAM" id="SignalP"/>
    </source>
</evidence>
<dbReference type="OrthoDB" id="8188641at2759"/>
<dbReference type="EMBL" id="SJOL01006351">
    <property type="protein sequence ID" value="TGZ68696.1"/>
    <property type="molecule type" value="Genomic_DNA"/>
</dbReference>
<keyword evidence="1" id="KW-0732">Signal</keyword>
<feature type="signal peptide" evidence="1">
    <location>
        <begin position="1"/>
        <end position="18"/>
    </location>
</feature>
<sequence length="115" mass="12775">MSVAFFLIFCVNTIATQALWCYQCNSSHHANCLESLKGDASLAPEPCDTYAARYCVKTTGIYGARTTWVTNASISRFRTTTVSTVRVYSPAKQKRATQPISFSHIRYSSSSLQCQ</sequence>
<keyword evidence="3" id="KW-1185">Reference proteome</keyword>
<feature type="chain" id="PRO_5020207550" description="Protein quiver" evidence="1">
    <location>
        <begin position="19"/>
        <end position="115"/>
    </location>
</feature>
<dbReference type="AlphaFoldDB" id="A0A4S2LYI0"/>
<dbReference type="Proteomes" id="UP000308267">
    <property type="component" value="Unassembled WGS sequence"/>
</dbReference>
<reference evidence="2 3" key="1">
    <citation type="journal article" date="2019" name="BMC Genomics">
        <title>New insights from Opisthorchis felineus genome: update on genomics of the epidemiologically important liver flukes.</title>
        <authorList>
            <person name="Ershov N.I."/>
            <person name="Mordvinov V.A."/>
            <person name="Prokhortchouk E.B."/>
            <person name="Pakharukova M.Y."/>
            <person name="Gunbin K.V."/>
            <person name="Ustyantsev K."/>
            <person name="Genaev M.A."/>
            <person name="Blinov A.G."/>
            <person name="Mazur A."/>
            <person name="Boulygina E."/>
            <person name="Tsygankova S."/>
            <person name="Khrameeva E."/>
            <person name="Chekanov N."/>
            <person name="Fan G."/>
            <person name="Xiao A."/>
            <person name="Zhang H."/>
            <person name="Xu X."/>
            <person name="Yang H."/>
            <person name="Solovyev V."/>
            <person name="Lee S.M."/>
            <person name="Liu X."/>
            <person name="Afonnikov D.A."/>
            <person name="Skryabin K.G."/>
        </authorList>
    </citation>
    <scope>NUCLEOTIDE SEQUENCE [LARGE SCALE GENOMIC DNA]</scope>
    <source>
        <strain evidence="2">AK-0245</strain>
        <tissue evidence="2">Whole organism</tissue>
    </source>
</reference>